<keyword evidence="7" id="KW-1185">Reference proteome</keyword>
<sequence length="330" mass="34811">MLKGGCRLNGKKRCLLPLLLAGVLFSCTVTFSAAKKIPTILVCPKTLDNSFWGNVRAGAMTAGKEYGASVIWKGPTVETDIAGQLAIMEDFVNKRVDAIALAATDVKALYAPVKKALNAKIPVVSFDSGLDPDPTLCLIATDNYKGAFEAGEALARLIGQKGKIACIPLISGASTSILREKGFNAAIARYPGIRLVAVQYSESDVAKGMAVAENILTANPDLDGIFAANEPGAMGAAQAVKARGLSGKVKLVAFDASPMEIEMLQNGTIQALIVQNPYNMGYLAVKTCIEALNGKKVPKRIDTGVAVVTMDNFYEPKIQQLLYPAGNSGK</sequence>
<accession>A0A4R1S9W1</accession>
<dbReference type="AlphaFoldDB" id="A0A4R1S9W1"/>
<evidence type="ECO:0000256" key="4">
    <source>
        <dbReference type="SAM" id="SignalP"/>
    </source>
</evidence>
<dbReference type="GO" id="GO:0030246">
    <property type="term" value="F:carbohydrate binding"/>
    <property type="evidence" value="ECO:0007669"/>
    <property type="project" value="UniProtKB-ARBA"/>
</dbReference>
<dbReference type="PROSITE" id="PS51257">
    <property type="entry name" value="PROKAR_LIPOPROTEIN"/>
    <property type="match status" value="1"/>
</dbReference>
<keyword evidence="3 4" id="KW-0732">Signal</keyword>
<evidence type="ECO:0000256" key="2">
    <source>
        <dbReference type="ARBA" id="ARBA00007639"/>
    </source>
</evidence>
<name>A0A4R1S9W1_HYDET</name>
<protein>
    <submittedName>
        <fullName evidence="6">Monosaccharide ABC transporter substrate-binding protein (CUT2 family)</fullName>
    </submittedName>
</protein>
<comment type="subcellular location">
    <subcellularLocation>
        <location evidence="1">Cell envelope</location>
    </subcellularLocation>
</comment>
<dbReference type="GO" id="GO:0030313">
    <property type="term" value="C:cell envelope"/>
    <property type="evidence" value="ECO:0007669"/>
    <property type="project" value="UniProtKB-SubCell"/>
</dbReference>
<dbReference type="PANTHER" id="PTHR46847">
    <property type="entry name" value="D-ALLOSE-BINDING PERIPLASMIC PROTEIN-RELATED"/>
    <property type="match status" value="1"/>
</dbReference>
<evidence type="ECO:0000259" key="5">
    <source>
        <dbReference type="Pfam" id="PF13407"/>
    </source>
</evidence>
<dbReference type="PANTHER" id="PTHR46847:SF1">
    <property type="entry name" value="D-ALLOSE-BINDING PERIPLASMIC PROTEIN-RELATED"/>
    <property type="match status" value="1"/>
</dbReference>
<dbReference type="Pfam" id="PF13407">
    <property type="entry name" value="Peripla_BP_4"/>
    <property type="match status" value="1"/>
</dbReference>
<dbReference type="OrthoDB" id="6196975at2"/>
<evidence type="ECO:0000256" key="3">
    <source>
        <dbReference type="ARBA" id="ARBA00022729"/>
    </source>
</evidence>
<feature type="domain" description="Periplasmic binding protein" evidence="5">
    <location>
        <begin position="40"/>
        <end position="296"/>
    </location>
</feature>
<dbReference type="EMBL" id="SLUN01000002">
    <property type="protein sequence ID" value="TCL76283.1"/>
    <property type="molecule type" value="Genomic_DNA"/>
</dbReference>
<evidence type="ECO:0000313" key="6">
    <source>
        <dbReference type="EMBL" id="TCL76283.1"/>
    </source>
</evidence>
<comment type="caution">
    <text evidence="6">The sequence shown here is derived from an EMBL/GenBank/DDBJ whole genome shotgun (WGS) entry which is preliminary data.</text>
</comment>
<dbReference type="Gene3D" id="3.40.50.2300">
    <property type="match status" value="2"/>
</dbReference>
<reference evidence="6 7" key="1">
    <citation type="submission" date="2019-03" db="EMBL/GenBank/DDBJ databases">
        <title>Genomic Encyclopedia of Type Strains, Phase IV (KMG-IV): sequencing the most valuable type-strain genomes for metagenomic binning, comparative biology and taxonomic classification.</title>
        <authorList>
            <person name="Goeker M."/>
        </authorList>
    </citation>
    <scope>NUCLEOTIDE SEQUENCE [LARGE SCALE GENOMIC DNA]</scope>
    <source>
        <strain evidence="6 7">LX-B</strain>
    </source>
</reference>
<gene>
    <name evidence="6" type="ORF">EDC14_100236</name>
</gene>
<evidence type="ECO:0000256" key="1">
    <source>
        <dbReference type="ARBA" id="ARBA00004196"/>
    </source>
</evidence>
<dbReference type="InterPro" id="IPR025997">
    <property type="entry name" value="SBP_2_dom"/>
</dbReference>
<dbReference type="CDD" id="cd20008">
    <property type="entry name" value="PBP1_ABC_sugar_binding-like"/>
    <property type="match status" value="1"/>
</dbReference>
<comment type="similarity">
    <text evidence="2">Belongs to the bacterial solute-binding protein 2 family.</text>
</comment>
<organism evidence="6 7">
    <name type="scientific">Hydrogenispora ethanolica</name>
    <dbReference type="NCBI Taxonomy" id="1082276"/>
    <lineage>
        <taxon>Bacteria</taxon>
        <taxon>Bacillati</taxon>
        <taxon>Bacillota</taxon>
        <taxon>Hydrogenispora</taxon>
    </lineage>
</organism>
<feature type="signal peptide" evidence="4">
    <location>
        <begin position="1"/>
        <end position="32"/>
    </location>
</feature>
<proteinExistence type="inferred from homology"/>
<dbReference type="Proteomes" id="UP000295008">
    <property type="component" value="Unassembled WGS sequence"/>
</dbReference>
<dbReference type="InterPro" id="IPR028082">
    <property type="entry name" value="Peripla_BP_I"/>
</dbReference>
<dbReference type="SUPFAM" id="SSF53822">
    <property type="entry name" value="Periplasmic binding protein-like I"/>
    <property type="match status" value="1"/>
</dbReference>
<evidence type="ECO:0000313" key="7">
    <source>
        <dbReference type="Proteomes" id="UP000295008"/>
    </source>
</evidence>
<feature type="chain" id="PRO_5039366980" evidence="4">
    <location>
        <begin position="33"/>
        <end position="330"/>
    </location>
</feature>